<keyword evidence="1" id="KW-0489">Methyltransferase</keyword>
<feature type="domain" description="O-methyltransferase C-terminal" evidence="4">
    <location>
        <begin position="239"/>
        <end position="392"/>
    </location>
</feature>
<dbReference type="RefSeq" id="XP_007785567.1">
    <property type="nucleotide sequence ID" value="XM_007787377.1"/>
</dbReference>
<dbReference type="GO" id="GO:0032259">
    <property type="term" value="P:methylation"/>
    <property type="evidence" value="ECO:0007669"/>
    <property type="project" value="UniProtKB-KW"/>
</dbReference>
<evidence type="ECO:0000259" key="5">
    <source>
        <dbReference type="Pfam" id="PF08100"/>
    </source>
</evidence>
<dbReference type="OrthoDB" id="1606438at2759"/>
<dbReference type="Gene3D" id="1.10.10.10">
    <property type="entry name" value="Winged helix-like DNA-binding domain superfamily/Winged helix DNA-binding domain"/>
    <property type="match status" value="1"/>
</dbReference>
<dbReference type="SUPFAM" id="SSF53335">
    <property type="entry name" value="S-adenosyl-L-methionine-dependent methyltransferases"/>
    <property type="match status" value="1"/>
</dbReference>
<evidence type="ECO:0000259" key="4">
    <source>
        <dbReference type="Pfam" id="PF00891"/>
    </source>
</evidence>
<feature type="domain" description="O-methyltransferase dimerisation" evidence="5">
    <location>
        <begin position="78"/>
        <end position="150"/>
    </location>
</feature>
<dbReference type="InterPro" id="IPR036388">
    <property type="entry name" value="WH-like_DNA-bd_sf"/>
</dbReference>
<organism evidence="6 7">
    <name type="scientific">Endocarpon pusillum (strain Z07020 / HMAS-L-300199)</name>
    <name type="common">Lichen-forming fungus</name>
    <dbReference type="NCBI Taxonomy" id="1263415"/>
    <lineage>
        <taxon>Eukaryota</taxon>
        <taxon>Fungi</taxon>
        <taxon>Dikarya</taxon>
        <taxon>Ascomycota</taxon>
        <taxon>Pezizomycotina</taxon>
        <taxon>Eurotiomycetes</taxon>
        <taxon>Chaetothyriomycetidae</taxon>
        <taxon>Verrucariales</taxon>
        <taxon>Verrucariaceae</taxon>
        <taxon>Endocarpon</taxon>
    </lineage>
</organism>
<gene>
    <name evidence="6" type="ORF">EPUS_09238</name>
</gene>
<evidence type="ECO:0000256" key="1">
    <source>
        <dbReference type="ARBA" id="ARBA00022603"/>
    </source>
</evidence>
<dbReference type="Pfam" id="PF08100">
    <property type="entry name" value="Dimerisation"/>
    <property type="match status" value="1"/>
</dbReference>
<dbReference type="Pfam" id="PF00891">
    <property type="entry name" value="Methyltransf_2"/>
    <property type="match status" value="1"/>
</dbReference>
<dbReference type="GO" id="GO:0008171">
    <property type="term" value="F:O-methyltransferase activity"/>
    <property type="evidence" value="ECO:0007669"/>
    <property type="project" value="InterPro"/>
</dbReference>
<proteinExistence type="predicted"/>
<dbReference type="PANTHER" id="PTHR43712">
    <property type="entry name" value="PUTATIVE (AFU_ORTHOLOGUE AFUA_4G14580)-RELATED"/>
    <property type="match status" value="1"/>
</dbReference>
<reference evidence="7" key="1">
    <citation type="journal article" date="2014" name="BMC Genomics">
        <title>Genome characteristics reveal the impact of lichenization on lichen-forming fungus Endocarpon pusillum Hedwig (Verrucariales, Ascomycota).</title>
        <authorList>
            <person name="Wang Y.-Y."/>
            <person name="Liu B."/>
            <person name="Zhang X.-Y."/>
            <person name="Zhou Q.-M."/>
            <person name="Zhang T."/>
            <person name="Li H."/>
            <person name="Yu Y.-F."/>
            <person name="Zhang X.-L."/>
            <person name="Hao X.-Y."/>
            <person name="Wang M."/>
            <person name="Wang L."/>
            <person name="Wei J.-C."/>
        </authorList>
    </citation>
    <scope>NUCLEOTIDE SEQUENCE [LARGE SCALE GENOMIC DNA]</scope>
    <source>
        <strain evidence="7">Z07020 / HMAS-L-300199</strain>
    </source>
</reference>
<dbReference type="InterPro" id="IPR012967">
    <property type="entry name" value="COMT_dimerisation"/>
</dbReference>
<dbReference type="Gene3D" id="3.40.50.150">
    <property type="entry name" value="Vaccinia Virus protein VP39"/>
    <property type="match status" value="1"/>
</dbReference>
<keyword evidence="3" id="KW-0949">S-adenosyl-L-methionine</keyword>
<dbReference type="InterPro" id="IPR016461">
    <property type="entry name" value="COMT-like"/>
</dbReference>
<name>U1I4Q1_ENDPU</name>
<dbReference type="InterPro" id="IPR001077">
    <property type="entry name" value="COMT_C"/>
</dbReference>
<accession>U1I4Q1</accession>
<keyword evidence="2" id="KW-0808">Transferase</keyword>
<dbReference type="InterPro" id="IPR036390">
    <property type="entry name" value="WH_DNA-bd_sf"/>
</dbReference>
<dbReference type="SUPFAM" id="SSF46785">
    <property type="entry name" value="Winged helix' DNA-binding domain"/>
    <property type="match status" value="1"/>
</dbReference>
<dbReference type="PANTHER" id="PTHR43712:SF2">
    <property type="entry name" value="O-METHYLTRANSFERASE CICE"/>
    <property type="match status" value="1"/>
</dbReference>
<keyword evidence="7" id="KW-1185">Reference proteome</keyword>
<dbReference type="InterPro" id="IPR029063">
    <property type="entry name" value="SAM-dependent_MTases_sf"/>
</dbReference>
<dbReference type="OMA" id="MMMTANG"/>
<dbReference type="GO" id="GO:0046983">
    <property type="term" value="F:protein dimerization activity"/>
    <property type="evidence" value="ECO:0007669"/>
    <property type="project" value="InterPro"/>
</dbReference>
<evidence type="ECO:0000256" key="2">
    <source>
        <dbReference type="ARBA" id="ARBA00022679"/>
    </source>
</evidence>
<dbReference type="HOGENOM" id="CLU_005533_12_2_1"/>
<evidence type="ECO:0000256" key="3">
    <source>
        <dbReference type="ARBA" id="ARBA00022691"/>
    </source>
</evidence>
<evidence type="ECO:0000313" key="6">
    <source>
        <dbReference type="EMBL" id="ERF77099.1"/>
    </source>
</evidence>
<sequence>MLKSRFNELGLQAEINRRLHDSEKLPDKKIVPLAAKAVDVLHEIEQMLQPAQLVLAHHFSGTSASTLALASNAEPNIGYVSSKCLVAAVSLKIPDLLFKNGDMTVLELANAAGALEGRLRQILRLLYNNGIFTYNAENDSYANNFRSEMLRSDHWTQWHNWVDLYGNEFYDIARGIPASVHKGTTRSAAQHNFDTDDNMFTYFDKQEWVPRLHRTLGSGAIAQAPGLVADYPWHEVGNRTVLDVGGGGGALIASLLRHNASMRGGVLDQPTVIEHIRPFFKEGGQFADIGARVSQDDLISGDFFSKLPSYEVYVMKWCLHDWLDPEAIKILRNIREAMIPGEKSRLVVLESVMADGEMGRLSRYGDINMMMTAKGQERTADDWQRLAKAAGWVIKGIYPLRNAWVSAIEMRPV</sequence>
<evidence type="ECO:0000313" key="7">
    <source>
        <dbReference type="Proteomes" id="UP000019373"/>
    </source>
</evidence>
<dbReference type="EMBL" id="KE720662">
    <property type="protein sequence ID" value="ERF77099.1"/>
    <property type="molecule type" value="Genomic_DNA"/>
</dbReference>
<dbReference type="GeneID" id="19244068"/>
<dbReference type="eggNOG" id="KOG3178">
    <property type="taxonomic scope" value="Eukaryota"/>
</dbReference>
<protein>
    <submittedName>
        <fullName evidence="6">Uncharacterized protein</fullName>
    </submittedName>
</protein>
<dbReference type="PROSITE" id="PS51683">
    <property type="entry name" value="SAM_OMT_II"/>
    <property type="match status" value="1"/>
</dbReference>
<dbReference type="AlphaFoldDB" id="U1I4Q1"/>
<dbReference type="Proteomes" id="UP000019373">
    <property type="component" value="Unassembled WGS sequence"/>
</dbReference>